<comment type="caution">
    <text evidence="1">The sequence shown here is derived from an EMBL/GenBank/DDBJ whole genome shotgun (WGS) entry which is preliminary data.</text>
</comment>
<evidence type="ECO:0000313" key="1">
    <source>
        <dbReference type="EMBL" id="GAA3704831.1"/>
    </source>
</evidence>
<keyword evidence="2" id="KW-1185">Reference proteome</keyword>
<gene>
    <name evidence="1" type="ORF">GCM10022399_21780</name>
</gene>
<sequence length="125" mass="11421">MAPGWSTGYAGSVLSHAPATLPGSVAVAVAAAVGGVGAGAALVEALAVGLVGVSGSAVTVGMGPVGAAGAVGSVEPGSTVPTAVTVGDSTADVVRGAVTPHAESASPRTTAVAAEANRALPLLPS</sequence>
<evidence type="ECO:0000313" key="2">
    <source>
        <dbReference type="Proteomes" id="UP001501468"/>
    </source>
</evidence>
<name>A0ABP7DHW5_9MICO</name>
<accession>A0ABP7DHW5</accession>
<dbReference type="EMBL" id="BAABDC010000003">
    <property type="protein sequence ID" value="GAA3704831.1"/>
    <property type="molecule type" value="Genomic_DNA"/>
</dbReference>
<reference evidence="2" key="1">
    <citation type="journal article" date="2019" name="Int. J. Syst. Evol. Microbiol.">
        <title>The Global Catalogue of Microorganisms (GCM) 10K type strain sequencing project: providing services to taxonomists for standard genome sequencing and annotation.</title>
        <authorList>
            <consortium name="The Broad Institute Genomics Platform"/>
            <consortium name="The Broad Institute Genome Sequencing Center for Infectious Disease"/>
            <person name="Wu L."/>
            <person name="Ma J."/>
        </authorList>
    </citation>
    <scope>NUCLEOTIDE SEQUENCE [LARGE SCALE GENOMIC DNA]</scope>
    <source>
        <strain evidence="2">JCM 17125</strain>
    </source>
</reference>
<dbReference type="Proteomes" id="UP001501468">
    <property type="component" value="Unassembled WGS sequence"/>
</dbReference>
<protein>
    <submittedName>
        <fullName evidence="1">Uncharacterized protein</fullName>
    </submittedName>
</protein>
<organism evidence="1 2">
    <name type="scientific">Terrabacter ginsenosidimutans</name>
    <dbReference type="NCBI Taxonomy" id="490575"/>
    <lineage>
        <taxon>Bacteria</taxon>
        <taxon>Bacillati</taxon>
        <taxon>Actinomycetota</taxon>
        <taxon>Actinomycetes</taxon>
        <taxon>Micrococcales</taxon>
        <taxon>Intrasporangiaceae</taxon>
        <taxon>Terrabacter</taxon>
    </lineage>
</organism>
<proteinExistence type="predicted"/>